<dbReference type="KEGG" id="vg:80559454"/>
<evidence type="ECO:0000313" key="2">
    <source>
        <dbReference type="EMBL" id="WGH20093.1"/>
    </source>
</evidence>
<keyword evidence="3" id="KW-1185">Reference proteome</keyword>
<gene>
    <name evidence="2" type="primary">60</name>
</gene>
<dbReference type="GeneID" id="80559454"/>
<organism evidence="2 3">
    <name type="scientific">Gordonia phage Tarzan</name>
    <dbReference type="NCBI Taxonomy" id="3038367"/>
    <lineage>
        <taxon>Viruses</taxon>
        <taxon>Duplodnaviria</taxon>
        <taxon>Heunggongvirae</taxon>
        <taxon>Uroviricota</taxon>
        <taxon>Caudoviricetes</taxon>
        <taxon>Santhisvirus</taxon>
        <taxon>Santhisvirus tarzan</taxon>
    </lineage>
</organism>
<dbReference type="Proteomes" id="UP001241621">
    <property type="component" value="Segment"/>
</dbReference>
<proteinExistence type="predicted"/>
<dbReference type="EMBL" id="OQ709200">
    <property type="protein sequence ID" value="WGH20093.1"/>
    <property type="molecule type" value="Genomic_DNA"/>
</dbReference>
<reference evidence="2" key="1">
    <citation type="submission" date="2023-03" db="EMBL/GenBank/DDBJ databases">
        <authorList>
            <person name="Karpo H.E."/>
            <person name="McAvaddy O.H."/>
            <person name="Miller J.S."/>
            <person name="Popovich S.X."/>
            <person name="Sunnen C.N."/>
            <person name="Garlena R.A."/>
            <person name="Russell D.A."/>
            <person name="Pope W.H."/>
            <person name="Jacobs-Sera D."/>
            <person name="Hatfull G.F."/>
        </authorList>
    </citation>
    <scope>NUCLEOTIDE SEQUENCE</scope>
</reference>
<dbReference type="RefSeq" id="YP_010842658.1">
    <property type="nucleotide sequence ID" value="NC_079143.1"/>
</dbReference>
<keyword evidence="1" id="KW-1133">Transmembrane helix</keyword>
<evidence type="ECO:0000256" key="1">
    <source>
        <dbReference type="SAM" id="Phobius"/>
    </source>
</evidence>
<evidence type="ECO:0000313" key="3">
    <source>
        <dbReference type="Proteomes" id="UP001241621"/>
    </source>
</evidence>
<sequence length="35" mass="3692">MRSVIPVGIRAGRVLVLILCAATIVVMTLIGWGVL</sequence>
<feature type="transmembrane region" description="Helical" evidence="1">
    <location>
        <begin position="12"/>
        <end position="34"/>
    </location>
</feature>
<keyword evidence="1" id="KW-0812">Transmembrane</keyword>
<protein>
    <submittedName>
        <fullName evidence="2">Uncharacterized protein</fullName>
    </submittedName>
</protein>
<accession>A0AAF0K0G8</accession>
<keyword evidence="1" id="KW-0472">Membrane</keyword>
<name>A0AAF0K0G8_9CAUD</name>